<sequence>MKFIFVRFRGLESCSNLQSCLMLVSPELTVSELKSLCGVGSESAVFSPTCSIPLKDEARLYDVIHEFDTVTLAPSWIDALLGCGVLLQALHESGMPSAGGGHRYPAQPLYVADGDERDQKPIM</sequence>
<comment type="caution">
    <text evidence="1">The sequence shown here is derived from an EMBL/GenBank/DDBJ whole genome shotgun (WGS) entry which is preliminary data.</text>
</comment>
<evidence type="ECO:0000313" key="2">
    <source>
        <dbReference type="Proteomes" id="UP000179157"/>
    </source>
</evidence>
<organism evidence="1 2">
    <name type="scientific">Fraserbacteria sp. (strain RBG_16_55_9)</name>
    <dbReference type="NCBI Taxonomy" id="1817864"/>
    <lineage>
        <taxon>Bacteria</taxon>
        <taxon>Candidatus Fraseribacteriota</taxon>
    </lineage>
</organism>
<dbReference type="STRING" id="1817864.A2Z21_05720"/>
<dbReference type="EMBL" id="MFGX01000118">
    <property type="protein sequence ID" value="OGF53100.1"/>
    <property type="molecule type" value="Genomic_DNA"/>
</dbReference>
<proteinExistence type="predicted"/>
<dbReference type="AlphaFoldDB" id="A0A1F5UPR7"/>
<reference evidence="1 2" key="1">
    <citation type="journal article" date="2016" name="Nat. Commun.">
        <title>Thousands of microbial genomes shed light on interconnected biogeochemical processes in an aquifer system.</title>
        <authorList>
            <person name="Anantharaman K."/>
            <person name="Brown C.T."/>
            <person name="Hug L.A."/>
            <person name="Sharon I."/>
            <person name="Castelle C.J."/>
            <person name="Probst A.J."/>
            <person name="Thomas B.C."/>
            <person name="Singh A."/>
            <person name="Wilkins M.J."/>
            <person name="Karaoz U."/>
            <person name="Brodie E.L."/>
            <person name="Williams K.H."/>
            <person name="Hubbard S.S."/>
            <person name="Banfield J.F."/>
        </authorList>
    </citation>
    <scope>NUCLEOTIDE SEQUENCE [LARGE SCALE GENOMIC DNA]</scope>
    <source>
        <strain evidence="2">RBG_16_55_9</strain>
    </source>
</reference>
<accession>A0A1F5UPR7</accession>
<evidence type="ECO:0000313" key="1">
    <source>
        <dbReference type="EMBL" id="OGF53100.1"/>
    </source>
</evidence>
<gene>
    <name evidence="1" type="ORF">A2Z21_05720</name>
</gene>
<dbReference type="Proteomes" id="UP000179157">
    <property type="component" value="Unassembled WGS sequence"/>
</dbReference>
<name>A0A1F5UPR7_FRAXR</name>
<protein>
    <submittedName>
        <fullName evidence="1">Uncharacterized protein</fullName>
    </submittedName>
</protein>